<organism evidence="2 3">
    <name type="scientific">Thalassomonas viridans</name>
    <dbReference type="NCBI Taxonomy" id="137584"/>
    <lineage>
        <taxon>Bacteria</taxon>
        <taxon>Pseudomonadati</taxon>
        <taxon>Pseudomonadota</taxon>
        <taxon>Gammaproteobacteria</taxon>
        <taxon>Alteromonadales</taxon>
        <taxon>Colwelliaceae</taxon>
        <taxon>Thalassomonas</taxon>
    </lineage>
</organism>
<name>A0AAF0CA31_9GAMM</name>
<dbReference type="Gene3D" id="3.30.70.80">
    <property type="entry name" value="Peptidase S8 propeptide/proteinase inhibitor I9"/>
    <property type="match status" value="1"/>
</dbReference>
<dbReference type="KEGG" id="tvd:SG34_002710"/>
<dbReference type="Proteomes" id="UP000032352">
    <property type="component" value="Chromosome"/>
</dbReference>
<evidence type="ECO:0000313" key="3">
    <source>
        <dbReference type="Proteomes" id="UP000032352"/>
    </source>
</evidence>
<evidence type="ECO:0000256" key="1">
    <source>
        <dbReference type="SAM" id="MobiDB-lite"/>
    </source>
</evidence>
<sequence length="143" mass="15692">MMFVYKNAVKVIFAVVIALAFFSVMGQFTQNSPSLRYIVQGINTDTITELTEQAGGEITHTLPIINAIGAKLTEQQKQTLLRYPQVIAIYADRSIDSAHDDDDVEVGEDQDDDNNKGKIELNPDLNYAGGIEASPLRASTLSE</sequence>
<protein>
    <recommendedName>
        <fullName evidence="4">Inhibitor I9 domain-containing protein</fullName>
    </recommendedName>
</protein>
<dbReference type="EMBL" id="CP059733">
    <property type="protein sequence ID" value="WDE05865.1"/>
    <property type="molecule type" value="Genomic_DNA"/>
</dbReference>
<feature type="region of interest" description="Disordered" evidence="1">
    <location>
        <begin position="99"/>
        <end position="143"/>
    </location>
</feature>
<accession>A0AAF0CA31</accession>
<evidence type="ECO:0008006" key="4">
    <source>
        <dbReference type="Google" id="ProtNLM"/>
    </source>
</evidence>
<gene>
    <name evidence="2" type="ORF">SG34_002710</name>
</gene>
<feature type="compositionally biased region" description="Acidic residues" evidence="1">
    <location>
        <begin position="99"/>
        <end position="112"/>
    </location>
</feature>
<proteinExistence type="predicted"/>
<dbReference type="InterPro" id="IPR037045">
    <property type="entry name" value="S8pro/Inhibitor_I9_sf"/>
</dbReference>
<dbReference type="SUPFAM" id="SSF54897">
    <property type="entry name" value="Protease propeptides/inhibitors"/>
    <property type="match status" value="1"/>
</dbReference>
<dbReference type="RefSeq" id="WP_152647043.1">
    <property type="nucleotide sequence ID" value="NZ_CP059733.1"/>
</dbReference>
<dbReference type="AlphaFoldDB" id="A0AAF0CA31"/>
<keyword evidence="3" id="KW-1185">Reference proteome</keyword>
<evidence type="ECO:0000313" key="2">
    <source>
        <dbReference type="EMBL" id="WDE05865.1"/>
    </source>
</evidence>
<reference evidence="2 3" key="2">
    <citation type="journal article" date="2022" name="Mar. Drugs">
        <title>Bioassay-Guided Fractionation Leads to the Detection of Cholic Acid Generated by the Rare Thalassomonas sp.</title>
        <authorList>
            <person name="Pheiffer F."/>
            <person name="Schneider Y.K."/>
            <person name="Hansen E.H."/>
            <person name="Andersen J.H."/>
            <person name="Isaksson J."/>
            <person name="Busche T."/>
            <person name="R C."/>
            <person name="Kalinowski J."/>
            <person name="Zyl L.V."/>
            <person name="Trindade M."/>
        </authorList>
    </citation>
    <scope>NUCLEOTIDE SEQUENCE [LARGE SCALE GENOMIC DNA]</scope>
    <source>
        <strain evidence="2 3">XOM25</strain>
    </source>
</reference>
<reference evidence="2 3" key="1">
    <citation type="journal article" date="2015" name="Genome Announc.">
        <title>Draft Genome Sequences of Marine Isolates of Thalassomonas viridans and Thalassomonas actiniarum.</title>
        <authorList>
            <person name="Olonade I."/>
            <person name="van Zyl L.J."/>
            <person name="Trindade M."/>
        </authorList>
    </citation>
    <scope>NUCLEOTIDE SEQUENCE [LARGE SCALE GENOMIC DNA]</scope>
    <source>
        <strain evidence="2 3">XOM25</strain>
    </source>
</reference>